<dbReference type="Proteomes" id="UP000007875">
    <property type="component" value="Unassembled WGS sequence"/>
</dbReference>
<sequence length="118" mass="13580">MMNQNGGVVIVPLTTMQLSINARYANTQEKSRAPAYASHKTTCHFECIPIAAFSLSSLVFYPLILKKCLCNMICTLQFRFGTLARKLRLKVRIEFRYPKNHMWCFNFSPISMILVPFP</sequence>
<dbReference type="GeneTree" id="ENSGT00940000171553"/>
<protein>
    <submittedName>
        <fullName evidence="1">Uncharacterized protein</fullName>
    </submittedName>
</protein>
<accession>H2YQZ4</accession>
<reference evidence="1" key="3">
    <citation type="submission" date="2025-09" db="UniProtKB">
        <authorList>
            <consortium name="Ensembl"/>
        </authorList>
    </citation>
    <scope>IDENTIFICATION</scope>
</reference>
<keyword evidence="2" id="KW-1185">Reference proteome</keyword>
<reference evidence="1" key="2">
    <citation type="submission" date="2025-08" db="UniProtKB">
        <authorList>
            <consortium name="Ensembl"/>
        </authorList>
    </citation>
    <scope>IDENTIFICATION</scope>
</reference>
<dbReference type="Ensembl" id="ENSCSAVT00000007855.1">
    <property type="protein sequence ID" value="ENSCSAVP00000007754.1"/>
    <property type="gene ID" value="ENSCSAVG00000004630.1"/>
</dbReference>
<dbReference type="AlphaFoldDB" id="H2YQZ4"/>
<name>H2YQZ4_CIOSA</name>
<organism evidence="1 2">
    <name type="scientific">Ciona savignyi</name>
    <name type="common">Pacific transparent sea squirt</name>
    <dbReference type="NCBI Taxonomy" id="51511"/>
    <lineage>
        <taxon>Eukaryota</taxon>
        <taxon>Metazoa</taxon>
        <taxon>Chordata</taxon>
        <taxon>Tunicata</taxon>
        <taxon>Ascidiacea</taxon>
        <taxon>Phlebobranchia</taxon>
        <taxon>Cionidae</taxon>
        <taxon>Ciona</taxon>
    </lineage>
</organism>
<reference evidence="2" key="1">
    <citation type="submission" date="2003-08" db="EMBL/GenBank/DDBJ databases">
        <authorList>
            <person name="Birren B."/>
            <person name="Nusbaum C."/>
            <person name="Abebe A."/>
            <person name="Abouelleil A."/>
            <person name="Adekoya E."/>
            <person name="Ait-zahra M."/>
            <person name="Allen N."/>
            <person name="Allen T."/>
            <person name="An P."/>
            <person name="Anderson M."/>
            <person name="Anderson S."/>
            <person name="Arachchi H."/>
            <person name="Armbruster J."/>
            <person name="Bachantsang P."/>
            <person name="Baldwin J."/>
            <person name="Barry A."/>
            <person name="Bayul T."/>
            <person name="Blitshsteyn B."/>
            <person name="Bloom T."/>
            <person name="Blye J."/>
            <person name="Boguslavskiy L."/>
            <person name="Borowsky M."/>
            <person name="Boukhgalter B."/>
            <person name="Brunache A."/>
            <person name="Butler J."/>
            <person name="Calixte N."/>
            <person name="Calvo S."/>
            <person name="Camarata J."/>
            <person name="Campo K."/>
            <person name="Chang J."/>
            <person name="Cheshatsang Y."/>
            <person name="Citroen M."/>
            <person name="Collymore A."/>
            <person name="Considine T."/>
            <person name="Cook A."/>
            <person name="Cooke P."/>
            <person name="Corum B."/>
            <person name="Cuomo C."/>
            <person name="David R."/>
            <person name="Dawoe T."/>
            <person name="Degray S."/>
            <person name="Dodge S."/>
            <person name="Dooley K."/>
            <person name="Dorje P."/>
            <person name="Dorjee K."/>
            <person name="Dorris L."/>
            <person name="Duffey N."/>
            <person name="Dupes A."/>
            <person name="Elkins T."/>
            <person name="Engels R."/>
            <person name="Erickson J."/>
            <person name="Farina A."/>
            <person name="Faro S."/>
            <person name="Ferreira P."/>
            <person name="Fischer H."/>
            <person name="Fitzgerald M."/>
            <person name="Foley K."/>
            <person name="Gage D."/>
            <person name="Galagan J."/>
            <person name="Gearin G."/>
            <person name="Gnerre S."/>
            <person name="Gnirke A."/>
            <person name="Goyette A."/>
            <person name="Graham J."/>
            <person name="Grandbois E."/>
            <person name="Gyaltsen K."/>
            <person name="Hafez N."/>
            <person name="Hagopian D."/>
            <person name="Hagos B."/>
            <person name="Hall J."/>
            <person name="Hatcher B."/>
            <person name="Heller A."/>
            <person name="Higgins H."/>
            <person name="Honan T."/>
            <person name="Horn A."/>
            <person name="Houde N."/>
            <person name="Hughes L."/>
            <person name="Hulme W."/>
            <person name="Husby E."/>
            <person name="Iliev I."/>
            <person name="Jaffe D."/>
            <person name="Jones C."/>
            <person name="Kamal M."/>
            <person name="Kamat A."/>
            <person name="Kamvysselis M."/>
            <person name="Karlsson E."/>
            <person name="Kells C."/>
            <person name="Kieu A."/>
            <person name="Kisner P."/>
            <person name="Kodira C."/>
            <person name="Kulbokas E."/>
            <person name="Labutti K."/>
            <person name="Lama D."/>
            <person name="Landers T."/>
            <person name="Leger J."/>
            <person name="Levine S."/>
            <person name="Lewis D."/>
            <person name="Lewis T."/>
            <person name="Lindblad-toh K."/>
            <person name="Liu X."/>
            <person name="Lokyitsang T."/>
            <person name="Lokyitsang Y."/>
            <person name="Lucien O."/>
            <person name="Lui A."/>
            <person name="Ma L.J."/>
            <person name="Mabbitt R."/>
            <person name="Macdonald J."/>
            <person name="Maclean C."/>
            <person name="Major J."/>
            <person name="Manning J."/>
            <person name="Marabella R."/>
            <person name="Maru K."/>
            <person name="Matthews C."/>
            <person name="Mauceli E."/>
            <person name="Mccarthy M."/>
            <person name="Mcdonough S."/>
            <person name="Mcghee T."/>
            <person name="Meldrim J."/>
            <person name="Meneus L."/>
            <person name="Mesirov J."/>
            <person name="Mihalev A."/>
            <person name="Mihova T."/>
            <person name="Mikkelsen T."/>
            <person name="Mlenga V."/>
            <person name="Moru K."/>
            <person name="Mozes J."/>
            <person name="Mulrain L."/>
            <person name="Munson G."/>
            <person name="Naylor J."/>
            <person name="Newes C."/>
            <person name="Nguyen C."/>
            <person name="Nguyen N."/>
            <person name="Nguyen T."/>
            <person name="Nicol R."/>
            <person name="Nielsen C."/>
            <person name="Nizzari M."/>
            <person name="Norbu C."/>
            <person name="Norbu N."/>
            <person name="O'donnell P."/>
            <person name="Okoawo O."/>
            <person name="O'leary S."/>
            <person name="Omotosho B."/>
            <person name="O'neill K."/>
            <person name="Osman S."/>
            <person name="Parker S."/>
            <person name="Perrin D."/>
            <person name="Phunkhang P."/>
            <person name="Piqani B."/>
            <person name="Purcell S."/>
            <person name="Rachupka T."/>
            <person name="Ramasamy U."/>
            <person name="Rameau R."/>
            <person name="Ray V."/>
            <person name="Raymond C."/>
            <person name="Retta R."/>
            <person name="Richardson S."/>
            <person name="Rise C."/>
            <person name="Rodriguez J."/>
            <person name="Rogers J."/>
            <person name="Rogov P."/>
            <person name="Rutman M."/>
            <person name="Schupbach R."/>
            <person name="Seaman C."/>
            <person name="Settipalli S."/>
            <person name="Sharpe T."/>
            <person name="Sheridan J."/>
            <person name="Sherpa N."/>
            <person name="Shi J."/>
            <person name="Smirnov S."/>
            <person name="Smith C."/>
            <person name="Sougnez C."/>
            <person name="Spencer B."/>
            <person name="Stalker J."/>
            <person name="Stange-thomann N."/>
            <person name="Stavropoulos S."/>
            <person name="Stetson K."/>
            <person name="Stone C."/>
            <person name="Stone S."/>
            <person name="Stubbs M."/>
            <person name="Talamas J."/>
            <person name="Tchuinga P."/>
            <person name="Tenzing P."/>
            <person name="Tesfaye S."/>
            <person name="Theodore J."/>
            <person name="Thoulutsang Y."/>
            <person name="Topham K."/>
            <person name="Towey S."/>
            <person name="Tsamla T."/>
            <person name="Tsomo N."/>
            <person name="Vallee D."/>
            <person name="Vassiliev H."/>
            <person name="Venkataraman V."/>
            <person name="Vinson J."/>
            <person name="Vo A."/>
            <person name="Wade C."/>
            <person name="Wang S."/>
            <person name="Wangchuk T."/>
            <person name="Wangdi T."/>
            <person name="Whittaker C."/>
            <person name="Wilkinson J."/>
            <person name="Wu Y."/>
            <person name="Wyman D."/>
            <person name="Yadav S."/>
            <person name="Yang S."/>
            <person name="Yang X."/>
            <person name="Yeager S."/>
            <person name="Yee E."/>
            <person name="Young G."/>
            <person name="Zainoun J."/>
            <person name="Zembeck L."/>
            <person name="Zimmer A."/>
            <person name="Zody M."/>
            <person name="Lander E."/>
        </authorList>
    </citation>
    <scope>NUCLEOTIDE SEQUENCE [LARGE SCALE GENOMIC DNA]</scope>
</reference>
<proteinExistence type="predicted"/>
<evidence type="ECO:0000313" key="1">
    <source>
        <dbReference type="Ensembl" id="ENSCSAVP00000007754.1"/>
    </source>
</evidence>
<dbReference type="HOGENOM" id="CLU_2072308_0_0_1"/>
<evidence type="ECO:0000313" key="2">
    <source>
        <dbReference type="Proteomes" id="UP000007875"/>
    </source>
</evidence>